<dbReference type="GO" id="GO:0005576">
    <property type="term" value="C:extracellular region"/>
    <property type="evidence" value="ECO:0007669"/>
    <property type="project" value="UniProtKB-SubCell"/>
</dbReference>
<dbReference type="Gene3D" id="3.40.50.1820">
    <property type="entry name" value="alpha/beta hydrolase"/>
    <property type="match status" value="1"/>
</dbReference>
<evidence type="ECO:0000256" key="5">
    <source>
        <dbReference type="ARBA" id="ARBA00022801"/>
    </source>
</evidence>
<gene>
    <name evidence="9" type="ORF">Pla8534_03890</name>
</gene>
<keyword evidence="7" id="KW-0624">Polysaccharide degradation</keyword>
<feature type="signal peptide" evidence="8">
    <location>
        <begin position="1"/>
        <end position="21"/>
    </location>
</feature>
<dbReference type="AlphaFoldDB" id="A0A518DLD1"/>
<evidence type="ECO:0000313" key="9">
    <source>
        <dbReference type="EMBL" id="QDU92641.1"/>
    </source>
</evidence>
<dbReference type="Proteomes" id="UP000317648">
    <property type="component" value="Chromosome"/>
</dbReference>
<dbReference type="InterPro" id="IPR010126">
    <property type="entry name" value="Esterase_phb"/>
</dbReference>
<dbReference type="KEGG" id="lcre:Pla8534_03890"/>
<keyword evidence="5 9" id="KW-0378">Hydrolase</keyword>
<dbReference type="InterPro" id="IPR043595">
    <property type="entry name" value="FaeB/C/D"/>
</dbReference>
<keyword evidence="6" id="KW-0119">Carbohydrate metabolism</keyword>
<dbReference type="RefSeq" id="WP_197442929.1">
    <property type="nucleotide sequence ID" value="NZ_CP036433.1"/>
</dbReference>
<proteinExistence type="predicted"/>
<keyword evidence="4 8" id="KW-0732">Signal</keyword>
<evidence type="ECO:0000256" key="2">
    <source>
        <dbReference type="ARBA" id="ARBA00022525"/>
    </source>
</evidence>
<comment type="subcellular location">
    <subcellularLocation>
        <location evidence="1">Secreted</location>
    </subcellularLocation>
</comment>
<keyword evidence="3" id="KW-0858">Xylan degradation</keyword>
<evidence type="ECO:0000313" key="10">
    <source>
        <dbReference type="Proteomes" id="UP000317648"/>
    </source>
</evidence>
<evidence type="ECO:0000256" key="8">
    <source>
        <dbReference type="SAM" id="SignalP"/>
    </source>
</evidence>
<protein>
    <submittedName>
        <fullName evidence="9">Alpha/beta hydrolase family protein</fullName>
    </submittedName>
</protein>
<organism evidence="9 10">
    <name type="scientific">Lignipirellula cremea</name>
    <dbReference type="NCBI Taxonomy" id="2528010"/>
    <lineage>
        <taxon>Bacteria</taxon>
        <taxon>Pseudomonadati</taxon>
        <taxon>Planctomycetota</taxon>
        <taxon>Planctomycetia</taxon>
        <taxon>Pirellulales</taxon>
        <taxon>Pirellulaceae</taxon>
        <taxon>Lignipirellula</taxon>
    </lineage>
</organism>
<feature type="chain" id="PRO_5021793868" evidence="8">
    <location>
        <begin position="22"/>
        <end position="320"/>
    </location>
</feature>
<dbReference type="EMBL" id="CP036433">
    <property type="protein sequence ID" value="QDU92641.1"/>
    <property type="molecule type" value="Genomic_DNA"/>
</dbReference>
<evidence type="ECO:0000256" key="4">
    <source>
        <dbReference type="ARBA" id="ARBA00022729"/>
    </source>
</evidence>
<sequence length="320" mass="34969" precursor="true">MKTSLLLILLLIGLMSPCSFCQEGPPKESPPKDQLEAISPGDHTRSLMMGELKRKYLVHVPQDYDPTKPAPVVLALHGAAMDGSMMVWFSGLNKKSDESGFIVVYPSGTGVGPFRTWNAGGFKGKMAEGKADDVTFIRSLLDDLAAVVNVDEKRVYACGMSNGGMMCYRLAAELSDRIAAIAPVAGTIAIEESKPQRPVPVIHFHGDKDNLVPFGKAQGKASTFIRFKTVEESLQTWMKLNACEEKPTTDTLSQDGDEMKVTRRRYQGGKDGSEVVLILIEGGGHTWPGQQPPVGFIGKSARNISANDLLWEFFQQHPMK</sequence>
<accession>A0A518DLD1</accession>
<evidence type="ECO:0000256" key="6">
    <source>
        <dbReference type="ARBA" id="ARBA00023277"/>
    </source>
</evidence>
<dbReference type="Pfam" id="PF10503">
    <property type="entry name" value="Esterase_PHB"/>
    <property type="match status" value="1"/>
</dbReference>
<dbReference type="InterPro" id="IPR029058">
    <property type="entry name" value="AB_hydrolase_fold"/>
</dbReference>
<evidence type="ECO:0000256" key="1">
    <source>
        <dbReference type="ARBA" id="ARBA00004613"/>
    </source>
</evidence>
<dbReference type="PANTHER" id="PTHR38050:SF2">
    <property type="entry name" value="FERULOYL ESTERASE C-RELATED"/>
    <property type="match status" value="1"/>
</dbReference>
<name>A0A518DLD1_9BACT</name>
<dbReference type="PANTHER" id="PTHR38050">
    <property type="match status" value="1"/>
</dbReference>
<dbReference type="GO" id="GO:0030600">
    <property type="term" value="F:feruloyl esterase activity"/>
    <property type="evidence" value="ECO:0007669"/>
    <property type="project" value="InterPro"/>
</dbReference>
<keyword evidence="10" id="KW-1185">Reference proteome</keyword>
<keyword evidence="2" id="KW-0964">Secreted</keyword>
<evidence type="ECO:0000256" key="3">
    <source>
        <dbReference type="ARBA" id="ARBA00022651"/>
    </source>
</evidence>
<dbReference type="GO" id="GO:0045493">
    <property type="term" value="P:xylan catabolic process"/>
    <property type="evidence" value="ECO:0007669"/>
    <property type="project" value="UniProtKB-KW"/>
</dbReference>
<reference evidence="9 10" key="1">
    <citation type="submission" date="2019-02" db="EMBL/GenBank/DDBJ databases">
        <title>Deep-cultivation of Planctomycetes and their phenomic and genomic characterization uncovers novel biology.</title>
        <authorList>
            <person name="Wiegand S."/>
            <person name="Jogler M."/>
            <person name="Boedeker C."/>
            <person name="Pinto D."/>
            <person name="Vollmers J."/>
            <person name="Rivas-Marin E."/>
            <person name="Kohn T."/>
            <person name="Peeters S.H."/>
            <person name="Heuer A."/>
            <person name="Rast P."/>
            <person name="Oberbeckmann S."/>
            <person name="Bunk B."/>
            <person name="Jeske O."/>
            <person name="Meyerdierks A."/>
            <person name="Storesund J.E."/>
            <person name="Kallscheuer N."/>
            <person name="Luecker S."/>
            <person name="Lage O.M."/>
            <person name="Pohl T."/>
            <person name="Merkel B.J."/>
            <person name="Hornburger P."/>
            <person name="Mueller R.-W."/>
            <person name="Bruemmer F."/>
            <person name="Labrenz M."/>
            <person name="Spormann A.M."/>
            <person name="Op den Camp H."/>
            <person name="Overmann J."/>
            <person name="Amann R."/>
            <person name="Jetten M.S.M."/>
            <person name="Mascher T."/>
            <person name="Medema M.H."/>
            <person name="Devos D.P."/>
            <person name="Kaster A.-K."/>
            <person name="Ovreas L."/>
            <person name="Rohde M."/>
            <person name="Galperin M.Y."/>
            <person name="Jogler C."/>
        </authorList>
    </citation>
    <scope>NUCLEOTIDE SEQUENCE [LARGE SCALE GENOMIC DNA]</scope>
    <source>
        <strain evidence="9 10">Pla85_3_4</strain>
    </source>
</reference>
<evidence type="ECO:0000256" key="7">
    <source>
        <dbReference type="ARBA" id="ARBA00023326"/>
    </source>
</evidence>
<dbReference type="SUPFAM" id="SSF53474">
    <property type="entry name" value="alpha/beta-Hydrolases"/>
    <property type="match status" value="1"/>
</dbReference>